<evidence type="ECO:0000313" key="2">
    <source>
        <dbReference type="Proteomes" id="UP000610966"/>
    </source>
</evidence>
<organism evidence="1 2">
    <name type="scientific">Sphaerimonospora thailandensis</name>
    <dbReference type="NCBI Taxonomy" id="795644"/>
    <lineage>
        <taxon>Bacteria</taxon>
        <taxon>Bacillati</taxon>
        <taxon>Actinomycetota</taxon>
        <taxon>Actinomycetes</taxon>
        <taxon>Streptosporangiales</taxon>
        <taxon>Streptosporangiaceae</taxon>
        <taxon>Sphaerimonospora</taxon>
    </lineage>
</organism>
<sequence>MATRTPQAITVGGITPTYHAATAATGDKVKAGDRTFIHVRNGAGAPVTVTFSGVGKTSYQEDLPDKAYTVAASGELLIPVLPSLGDSEDGSLATFVCSAAADVTFAALRI</sequence>
<dbReference type="EMBL" id="BOOG01000021">
    <property type="protein sequence ID" value="GIH70343.1"/>
    <property type="molecule type" value="Genomic_DNA"/>
</dbReference>
<dbReference type="AlphaFoldDB" id="A0A8J3R8C4"/>
<comment type="caution">
    <text evidence="1">The sequence shown here is derived from an EMBL/GenBank/DDBJ whole genome shotgun (WGS) entry which is preliminary data.</text>
</comment>
<name>A0A8J3R8C4_9ACTN</name>
<dbReference type="RefSeq" id="WP_204016062.1">
    <property type="nucleotide sequence ID" value="NZ_BOOG01000021.1"/>
</dbReference>
<evidence type="ECO:0000313" key="1">
    <source>
        <dbReference type="EMBL" id="GIH70343.1"/>
    </source>
</evidence>
<dbReference type="Proteomes" id="UP000610966">
    <property type="component" value="Unassembled WGS sequence"/>
</dbReference>
<reference evidence="1" key="1">
    <citation type="submission" date="2021-01" db="EMBL/GenBank/DDBJ databases">
        <title>Whole genome shotgun sequence of Sphaerimonospora thailandensis NBRC 107569.</title>
        <authorList>
            <person name="Komaki H."/>
            <person name="Tamura T."/>
        </authorList>
    </citation>
    <scope>NUCLEOTIDE SEQUENCE</scope>
    <source>
        <strain evidence="1">NBRC 107569</strain>
    </source>
</reference>
<gene>
    <name evidence="1" type="ORF">Mth01_25960</name>
</gene>
<proteinExistence type="predicted"/>
<keyword evidence="2" id="KW-1185">Reference proteome</keyword>
<accession>A0A8J3R8C4</accession>
<protein>
    <submittedName>
        <fullName evidence="1">Uncharacterized protein</fullName>
    </submittedName>
</protein>